<feature type="compositionally biased region" description="Polar residues" evidence="1">
    <location>
        <begin position="18"/>
        <end position="30"/>
    </location>
</feature>
<dbReference type="Proteomes" id="UP000599074">
    <property type="component" value="Unassembled WGS sequence"/>
</dbReference>
<evidence type="ECO:0000313" key="2">
    <source>
        <dbReference type="EMBL" id="GII24795.1"/>
    </source>
</evidence>
<feature type="region of interest" description="Disordered" evidence="1">
    <location>
        <begin position="46"/>
        <end position="69"/>
    </location>
</feature>
<evidence type="ECO:0000256" key="1">
    <source>
        <dbReference type="SAM" id="MobiDB-lite"/>
    </source>
</evidence>
<evidence type="ECO:0000313" key="3">
    <source>
        <dbReference type="Proteomes" id="UP000599074"/>
    </source>
</evidence>
<dbReference type="EMBL" id="BOON01000041">
    <property type="protein sequence ID" value="GII24795.1"/>
    <property type="molecule type" value="Genomic_DNA"/>
</dbReference>
<reference evidence="2" key="1">
    <citation type="submission" date="2021-01" db="EMBL/GenBank/DDBJ databases">
        <title>Whole genome shotgun sequence of Planosporangium mesophilum NBRC 109066.</title>
        <authorList>
            <person name="Komaki H."/>
            <person name="Tamura T."/>
        </authorList>
    </citation>
    <scope>NUCLEOTIDE SEQUENCE</scope>
    <source>
        <strain evidence="2">NBRC 109066</strain>
    </source>
</reference>
<gene>
    <name evidence="2" type="ORF">Pme01_43920</name>
</gene>
<protein>
    <submittedName>
        <fullName evidence="2">Uncharacterized protein</fullName>
    </submittedName>
</protein>
<dbReference type="AlphaFoldDB" id="A0A8J3TP15"/>
<keyword evidence="3" id="KW-1185">Reference proteome</keyword>
<name>A0A8J3TP15_9ACTN</name>
<feature type="compositionally biased region" description="Low complexity" evidence="1">
    <location>
        <begin position="54"/>
        <end position="69"/>
    </location>
</feature>
<proteinExistence type="predicted"/>
<sequence length="69" mass="6977">MGVGSLGVECKRRVDDVSTPSRPNASMTTNAPVAIRATLVTGTQATLTPEYGGRTSSPAAAASLRASLT</sequence>
<feature type="region of interest" description="Disordered" evidence="1">
    <location>
        <begin position="1"/>
        <end position="30"/>
    </location>
</feature>
<accession>A0A8J3TP15</accession>
<comment type="caution">
    <text evidence="2">The sequence shown here is derived from an EMBL/GenBank/DDBJ whole genome shotgun (WGS) entry which is preliminary data.</text>
</comment>
<organism evidence="2 3">
    <name type="scientific">Planosporangium mesophilum</name>
    <dbReference type="NCBI Taxonomy" id="689768"/>
    <lineage>
        <taxon>Bacteria</taxon>
        <taxon>Bacillati</taxon>
        <taxon>Actinomycetota</taxon>
        <taxon>Actinomycetes</taxon>
        <taxon>Micromonosporales</taxon>
        <taxon>Micromonosporaceae</taxon>
        <taxon>Planosporangium</taxon>
    </lineage>
</organism>